<proteinExistence type="inferred from homology"/>
<gene>
    <name evidence="4" type="ORF">COCON_G00144700</name>
</gene>
<comment type="similarity">
    <text evidence="1">Belongs to the metallo-dependent hydrolases superfamily. TatD-type hydrolase family.</text>
</comment>
<feature type="compositionally biased region" description="Polar residues" evidence="3">
    <location>
        <begin position="353"/>
        <end position="379"/>
    </location>
</feature>
<dbReference type="Gene3D" id="3.20.20.140">
    <property type="entry name" value="Metal-dependent hydrolases"/>
    <property type="match status" value="1"/>
</dbReference>
<keyword evidence="2" id="KW-0378">Hydrolase</keyword>
<feature type="region of interest" description="Disordered" evidence="3">
    <location>
        <begin position="24"/>
        <end position="120"/>
    </location>
</feature>
<evidence type="ECO:0000313" key="5">
    <source>
        <dbReference type="Proteomes" id="UP001152803"/>
    </source>
</evidence>
<feature type="compositionally biased region" description="Polar residues" evidence="3">
    <location>
        <begin position="46"/>
        <end position="57"/>
    </location>
</feature>
<dbReference type="PANTHER" id="PTHR46363:SF1">
    <property type="entry name" value="DEOXYRIBONUCLEASE TATDN2-RELATED"/>
    <property type="match status" value="1"/>
</dbReference>
<dbReference type="InterPro" id="IPR018228">
    <property type="entry name" value="DNase_TatD-rel_CS"/>
</dbReference>
<feature type="region of interest" description="Disordered" evidence="3">
    <location>
        <begin position="341"/>
        <end position="379"/>
    </location>
</feature>
<dbReference type="InterPro" id="IPR001130">
    <property type="entry name" value="TatD-like"/>
</dbReference>
<accession>A0A9Q1HW26</accession>
<dbReference type="PROSITE" id="PS01091">
    <property type="entry name" value="TATD_3"/>
    <property type="match status" value="1"/>
</dbReference>
<dbReference type="InterPro" id="IPR032466">
    <property type="entry name" value="Metal_Hydrolase"/>
</dbReference>
<evidence type="ECO:0000256" key="1">
    <source>
        <dbReference type="ARBA" id="ARBA00009275"/>
    </source>
</evidence>
<dbReference type="OrthoDB" id="413993at2759"/>
<dbReference type="PROSITE" id="PS01090">
    <property type="entry name" value="TATD_2"/>
    <property type="match status" value="1"/>
</dbReference>
<dbReference type="GO" id="GO:0016788">
    <property type="term" value="F:hydrolase activity, acting on ester bonds"/>
    <property type="evidence" value="ECO:0007669"/>
    <property type="project" value="InterPro"/>
</dbReference>
<evidence type="ECO:0000313" key="4">
    <source>
        <dbReference type="EMBL" id="KAJ8265371.1"/>
    </source>
</evidence>
<dbReference type="PANTHER" id="PTHR46363">
    <property type="entry name" value="DEOXYRIBONUCLEASE TATDN2-RELATED"/>
    <property type="match status" value="1"/>
</dbReference>
<feature type="compositionally biased region" description="Polar residues" evidence="3">
    <location>
        <begin position="75"/>
        <end position="91"/>
    </location>
</feature>
<dbReference type="AlphaFoldDB" id="A0A9Q1HW26"/>
<organism evidence="4 5">
    <name type="scientific">Conger conger</name>
    <name type="common">Conger eel</name>
    <name type="synonym">Muraena conger</name>
    <dbReference type="NCBI Taxonomy" id="82655"/>
    <lineage>
        <taxon>Eukaryota</taxon>
        <taxon>Metazoa</taxon>
        <taxon>Chordata</taxon>
        <taxon>Craniata</taxon>
        <taxon>Vertebrata</taxon>
        <taxon>Euteleostomi</taxon>
        <taxon>Actinopterygii</taxon>
        <taxon>Neopterygii</taxon>
        <taxon>Teleostei</taxon>
        <taxon>Anguilliformes</taxon>
        <taxon>Congridae</taxon>
        <taxon>Conger</taxon>
    </lineage>
</organism>
<dbReference type="Pfam" id="PF01026">
    <property type="entry name" value="TatD_DNase"/>
    <property type="match status" value="1"/>
</dbReference>
<keyword evidence="5" id="KW-1185">Reference proteome</keyword>
<protein>
    <submittedName>
        <fullName evidence="4">Uncharacterized protein</fullName>
    </submittedName>
</protein>
<comment type="caution">
    <text evidence="4">The sequence shown here is derived from an EMBL/GenBank/DDBJ whole genome shotgun (WGS) entry which is preliminary data.</text>
</comment>
<dbReference type="EMBL" id="JAFJMO010000010">
    <property type="protein sequence ID" value="KAJ8265371.1"/>
    <property type="molecule type" value="Genomic_DNA"/>
</dbReference>
<dbReference type="FunFam" id="3.20.20.140:FF:000027">
    <property type="entry name" value="putative deoxyribonuclease TATDN2"/>
    <property type="match status" value="1"/>
</dbReference>
<dbReference type="Proteomes" id="UP001152803">
    <property type="component" value="Unassembled WGS sequence"/>
</dbReference>
<name>A0A9Q1HW26_CONCO</name>
<sequence>MDNRRKVKFKWLKSAVWSPTKYRKNSMGVATPTGLHRDTSEEACSDSLNMSTSSTDLNGLENISLDTPKRPLPSANKQVVNSCPSVKTSGKSNRDRKDRRKLFHTESQLSPPLKQEAKVDNPCTLKESLKTLDNKEVLKYSPTGQNQKSRSPGHGSKAIYVKALTAAILGGAKKKPAEVEEYCAERSPSTVLRPQDGDISEEMPGLELVHGMRFDCSFTNKMKSPEGAHIGGEDNRAGPLVFIDRDLQDDTVLPGNDTRRIILREDFEDPDWSDVDDPVEVQTFSQDEECVTSTQSNEHCHDDTLPPLEYVAKPLPHFMVLDRPSETWSGGVQPPYNPLASSTLITGRKSPCDPSQNTWREQIQSPCSPSPNTLDPTHQPFSFSPNVWSSGGVYSLCEPSPKSWSCGVQLPSPNPLQSVQSPGLCSVMSQQHQSNANQSANPFALPIHSIKATSSSHSIESRVPLYSMFPSSSVASSKVNARSYSDSILHFKTFMGSTQERTRRVSLKAEPVWAHPPPCSRVGQVGFIDTHCHLDMLYGKLGFHGSFSRFRSLHESSFPPEFHGCIADFCNPKIMVKQWIWESLLKEELVWGAFGCHPHFAKEYNDVHERYILDAMRHPKAIAFGEIGLDYSYKCTTDVVTQKQVFERQLRLGVEMRKPLVIHCRDADEDLLNIMKKVVPRDYKIHRHCFTNSYEVIEPFLQEFPNLSVGFTALITYPRAVEAKEAVRRIPLDRIVVETDSPYFLPRQVPKSVSRFSHPGLALHTLREISTLKGESLSTVSTAIRSTTAQLYGL</sequence>
<dbReference type="CDD" id="cd01310">
    <property type="entry name" value="TatD_DNAse"/>
    <property type="match status" value="1"/>
</dbReference>
<dbReference type="PROSITE" id="PS01137">
    <property type="entry name" value="TATD_1"/>
    <property type="match status" value="1"/>
</dbReference>
<reference evidence="4" key="1">
    <citation type="journal article" date="2023" name="Science">
        <title>Genome structures resolve the early diversification of teleost fishes.</title>
        <authorList>
            <person name="Parey E."/>
            <person name="Louis A."/>
            <person name="Montfort J."/>
            <person name="Bouchez O."/>
            <person name="Roques C."/>
            <person name="Iampietro C."/>
            <person name="Lluch J."/>
            <person name="Castinel A."/>
            <person name="Donnadieu C."/>
            <person name="Desvignes T."/>
            <person name="Floi Bucao C."/>
            <person name="Jouanno E."/>
            <person name="Wen M."/>
            <person name="Mejri S."/>
            <person name="Dirks R."/>
            <person name="Jansen H."/>
            <person name="Henkel C."/>
            <person name="Chen W.J."/>
            <person name="Zahm M."/>
            <person name="Cabau C."/>
            <person name="Klopp C."/>
            <person name="Thompson A.W."/>
            <person name="Robinson-Rechavi M."/>
            <person name="Braasch I."/>
            <person name="Lecointre G."/>
            <person name="Bobe J."/>
            <person name="Postlethwait J.H."/>
            <person name="Berthelot C."/>
            <person name="Roest Crollius H."/>
            <person name="Guiguen Y."/>
        </authorList>
    </citation>
    <scope>NUCLEOTIDE SEQUENCE</scope>
    <source>
        <tissue evidence="4">Blood</tissue>
    </source>
</reference>
<dbReference type="SUPFAM" id="SSF51556">
    <property type="entry name" value="Metallo-dependent hydrolases"/>
    <property type="match status" value="1"/>
</dbReference>
<evidence type="ECO:0000256" key="2">
    <source>
        <dbReference type="ARBA" id="ARBA00022801"/>
    </source>
</evidence>
<evidence type="ECO:0000256" key="3">
    <source>
        <dbReference type="SAM" id="MobiDB-lite"/>
    </source>
</evidence>